<sequence length="1134" mass="129831">MTTHEVSSSSSSKSKLWNYDVFLSFSGVDTRNGFTGHLHAALTDRGYQAYIDEDDLERGEEIKEELFRAIEEARISIIVFSKSYADSSWCLDELVKIMECRYKLGRRVLPIFYHVDPSHVRKQNGDLAQAFQKHEEGIRGEKDDKEREAKQERVKQWRKALTDAANLSGHHLPNTDNRREEKLIREIVGKIITEWLPSANELNVAKHPVGINSRVQGIINHLSGGGSYDVVMVGIWGMGGLGKTTAAKTIYNQIHHKFQIKSFLANVSEYNLVDLQGKLVSDISKHIESKITSVDGGIIRIKNHLQRRSVLVIIDNVDKVEQLNAIAGNRDWFGPGSRIIITTRDEHLLHQVGVDKIYRLHEMNEEEALELFSWHAFRNSWPNEGYLELSRKIVSYCGGLPLALEILGSFLIKRTIAEWESQLEKLKRTPEGKIIKPLRISFEGLDDTQKAVFLDISCFFIGRDKAYVTKMLDRCNFFATIGISVLRERCLITVENNKLNMHDLLREMAKLIISEKSPRRPGEWSRLWNHQEVIKVLRDKSGTEEVEGLALYFPPPWRPSSYMPSFSTEAFANMKKLRLLKLYNVQLNGEYKHLPKELIWLCWEECPLKSIPNDFFDQPRLVILEITNSKLVQVWKGSKSLGNLKILYLRLCSDLKKSPDFSNLPNLEELILEECERLSEIHPSIGHLKKLSLVNFTGCKNLISLPGDFYKSKSVQTLVLDFCFQFSELPEDLGKMISLGGLKASNTVIRKVPRSTVRLKNLTHLSLAGRRSKFPLQFPDSLHGLDSLRKLDLSCCRLSDDAFPKGFGRLISLQDLDLSYNYFLTLPSLGGLSNLISLQLSSCRNLRTIYGLPTNLKFLDASRCYHLVTMPNFSKMSNMRELNVSHSHALTEVPDLDKSLNSMTWIDMSNCTKLTADLRRNVLKGWISCGYGGIFLNGNYVPDWFEFVNDGNKVSFDIPPSDGRNFEGLTLLCVYCSNLNQQRVHIRWKDCHPRASIDINNIKRTELQTCISKEDWVIKMHNIVSKKYFIWQGQIPNDKLNLQSRDNVVVEKKILWQGQISNDKLNLQSGDKVEITFEMPEIYNVFDYVTIKGTGVNLVWDKPMKENMHDFDRDGRFLIQRHNQGGDASSSSHV</sequence>
<dbReference type="InterPro" id="IPR042197">
    <property type="entry name" value="Apaf_helical"/>
</dbReference>
<dbReference type="Pfam" id="PF00931">
    <property type="entry name" value="NB-ARC"/>
    <property type="match status" value="1"/>
</dbReference>
<dbReference type="InterPro" id="IPR000157">
    <property type="entry name" value="TIR_dom"/>
</dbReference>
<dbReference type="InterPro" id="IPR044974">
    <property type="entry name" value="Disease_R_plants"/>
</dbReference>
<evidence type="ECO:0000313" key="6">
    <source>
        <dbReference type="EMBL" id="TQE04819.1"/>
    </source>
</evidence>
<keyword evidence="3" id="KW-0611">Plant defense</keyword>
<dbReference type="FunFam" id="3.40.50.10140:FF:000007">
    <property type="entry name" value="Disease resistance protein (TIR-NBS-LRR class)"/>
    <property type="match status" value="1"/>
</dbReference>
<dbReference type="InterPro" id="IPR035897">
    <property type="entry name" value="Toll_tir_struct_dom_sf"/>
</dbReference>
<dbReference type="PANTHER" id="PTHR11017">
    <property type="entry name" value="LEUCINE-RICH REPEAT-CONTAINING PROTEIN"/>
    <property type="match status" value="1"/>
</dbReference>
<dbReference type="PANTHER" id="PTHR11017:SF271">
    <property type="entry name" value="DISEASE RESISTANCE PROTEIN (TIR-NBS-LRR CLASS) FAMILY"/>
    <property type="match status" value="1"/>
</dbReference>
<accession>A0A540N1E0</accession>
<evidence type="ECO:0000256" key="2">
    <source>
        <dbReference type="ARBA" id="ARBA00022737"/>
    </source>
</evidence>
<keyword evidence="7" id="KW-1185">Reference proteome</keyword>
<dbReference type="Pfam" id="PF23282">
    <property type="entry name" value="WHD_ROQ1"/>
    <property type="match status" value="1"/>
</dbReference>
<keyword evidence="1" id="KW-0433">Leucine-rich repeat</keyword>
<dbReference type="EMBL" id="VIEB01000133">
    <property type="protein sequence ID" value="TQE04819.1"/>
    <property type="molecule type" value="Genomic_DNA"/>
</dbReference>
<evidence type="ECO:0000256" key="1">
    <source>
        <dbReference type="ARBA" id="ARBA00022614"/>
    </source>
</evidence>
<dbReference type="SMART" id="SM00255">
    <property type="entry name" value="TIR"/>
    <property type="match status" value="1"/>
</dbReference>
<protein>
    <recommendedName>
        <fullName evidence="5">TIR domain-containing protein</fullName>
    </recommendedName>
</protein>
<gene>
    <name evidence="6" type="ORF">C1H46_009533</name>
</gene>
<dbReference type="SUPFAM" id="SSF52058">
    <property type="entry name" value="L domain-like"/>
    <property type="match status" value="1"/>
</dbReference>
<dbReference type="InterPro" id="IPR055414">
    <property type="entry name" value="LRR_R13L4/SHOC2-like"/>
</dbReference>
<dbReference type="Gene3D" id="3.40.50.300">
    <property type="entry name" value="P-loop containing nucleotide triphosphate hydrolases"/>
    <property type="match status" value="1"/>
</dbReference>
<feature type="domain" description="TIR" evidence="5">
    <location>
        <begin position="17"/>
        <end position="191"/>
    </location>
</feature>
<dbReference type="InterPro" id="IPR032675">
    <property type="entry name" value="LRR_dom_sf"/>
</dbReference>
<dbReference type="GO" id="GO:0043531">
    <property type="term" value="F:ADP binding"/>
    <property type="evidence" value="ECO:0007669"/>
    <property type="project" value="InterPro"/>
</dbReference>
<name>A0A540N1E0_MALBA</name>
<comment type="caution">
    <text evidence="6">The sequence shown here is derived from an EMBL/GenBank/DDBJ whole genome shotgun (WGS) entry which is preliminary data.</text>
</comment>
<dbReference type="AlphaFoldDB" id="A0A540N1E0"/>
<organism evidence="6 7">
    <name type="scientific">Malus baccata</name>
    <name type="common">Siberian crab apple</name>
    <name type="synonym">Pyrus baccata</name>
    <dbReference type="NCBI Taxonomy" id="106549"/>
    <lineage>
        <taxon>Eukaryota</taxon>
        <taxon>Viridiplantae</taxon>
        <taxon>Streptophyta</taxon>
        <taxon>Embryophyta</taxon>
        <taxon>Tracheophyta</taxon>
        <taxon>Spermatophyta</taxon>
        <taxon>Magnoliopsida</taxon>
        <taxon>eudicotyledons</taxon>
        <taxon>Gunneridae</taxon>
        <taxon>Pentapetalae</taxon>
        <taxon>rosids</taxon>
        <taxon>fabids</taxon>
        <taxon>Rosales</taxon>
        <taxon>Rosaceae</taxon>
        <taxon>Amygdaloideae</taxon>
        <taxon>Maleae</taxon>
        <taxon>Malus</taxon>
    </lineage>
</organism>
<dbReference type="GO" id="GO:0006952">
    <property type="term" value="P:defense response"/>
    <property type="evidence" value="ECO:0007669"/>
    <property type="project" value="UniProtKB-KW"/>
</dbReference>
<dbReference type="PROSITE" id="PS51450">
    <property type="entry name" value="LRR"/>
    <property type="match status" value="1"/>
</dbReference>
<dbReference type="SUPFAM" id="SSF52200">
    <property type="entry name" value="Toll/Interleukin receptor TIR domain"/>
    <property type="match status" value="1"/>
</dbReference>
<dbReference type="InterPro" id="IPR001611">
    <property type="entry name" value="Leu-rich_rpt"/>
</dbReference>
<evidence type="ECO:0000313" key="7">
    <source>
        <dbReference type="Proteomes" id="UP000315295"/>
    </source>
</evidence>
<dbReference type="Pfam" id="PF23598">
    <property type="entry name" value="LRR_14"/>
    <property type="match status" value="1"/>
</dbReference>
<dbReference type="GO" id="GO:0007165">
    <property type="term" value="P:signal transduction"/>
    <property type="evidence" value="ECO:0007669"/>
    <property type="project" value="InterPro"/>
</dbReference>
<proteinExistence type="predicted"/>
<dbReference type="Gene3D" id="1.10.8.430">
    <property type="entry name" value="Helical domain of apoptotic protease-activating factors"/>
    <property type="match status" value="1"/>
</dbReference>
<dbReference type="InterPro" id="IPR058192">
    <property type="entry name" value="WHD_ROQ1-like"/>
</dbReference>
<dbReference type="Gene3D" id="3.80.10.10">
    <property type="entry name" value="Ribonuclease Inhibitor"/>
    <property type="match status" value="3"/>
</dbReference>
<evidence type="ECO:0000256" key="3">
    <source>
        <dbReference type="ARBA" id="ARBA00022821"/>
    </source>
</evidence>
<evidence type="ECO:0000256" key="4">
    <source>
        <dbReference type="ARBA" id="ARBA00023027"/>
    </source>
</evidence>
<dbReference type="Pfam" id="PF01582">
    <property type="entry name" value="TIR"/>
    <property type="match status" value="1"/>
</dbReference>
<keyword evidence="4" id="KW-0520">NAD</keyword>
<dbReference type="InterPro" id="IPR002182">
    <property type="entry name" value="NB-ARC"/>
</dbReference>
<dbReference type="SUPFAM" id="SSF52540">
    <property type="entry name" value="P-loop containing nucleoside triphosphate hydrolases"/>
    <property type="match status" value="1"/>
</dbReference>
<dbReference type="PRINTS" id="PR00364">
    <property type="entry name" value="DISEASERSIST"/>
</dbReference>
<reference evidence="6 7" key="1">
    <citation type="journal article" date="2019" name="G3 (Bethesda)">
        <title>Sequencing of a Wild Apple (Malus baccata) Genome Unravels the Differences Between Cultivated and Wild Apple Species Regarding Disease Resistance and Cold Tolerance.</title>
        <authorList>
            <person name="Chen X."/>
        </authorList>
    </citation>
    <scope>NUCLEOTIDE SEQUENCE [LARGE SCALE GENOMIC DNA]</scope>
    <source>
        <strain evidence="7">cv. Shandingzi</strain>
        <tissue evidence="6">Leaves</tissue>
    </source>
</reference>
<dbReference type="InterPro" id="IPR027417">
    <property type="entry name" value="P-loop_NTPase"/>
</dbReference>
<evidence type="ECO:0000259" key="5">
    <source>
        <dbReference type="PROSITE" id="PS50104"/>
    </source>
</evidence>
<dbReference type="PROSITE" id="PS50104">
    <property type="entry name" value="TIR"/>
    <property type="match status" value="1"/>
</dbReference>
<dbReference type="GO" id="GO:0051707">
    <property type="term" value="P:response to other organism"/>
    <property type="evidence" value="ECO:0007669"/>
    <property type="project" value="UniProtKB-ARBA"/>
</dbReference>
<dbReference type="Proteomes" id="UP000315295">
    <property type="component" value="Unassembled WGS sequence"/>
</dbReference>
<dbReference type="Gene3D" id="3.40.50.10140">
    <property type="entry name" value="Toll/interleukin-1 receptor homology (TIR) domain"/>
    <property type="match status" value="1"/>
</dbReference>
<keyword evidence="2" id="KW-0677">Repeat</keyword>